<accession>A0ABW3RTN5</accession>
<protein>
    <submittedName>
        <fullName evidence="1">Uncharacterized protein</fullName>
    </submittedName>
</protein>
<dbReference type="EMBL" id="JBHTLM010000003">
    <property type="protein sequence ID" value="MFD1175779.1"/>
    <property type="molecule type" value="Genomic_DNA"/>
</dbReference>
<dbReference type="RefSeq" id="WP_379317492.1">
    <property type="nucleotide sequence ID" value="NZ_JBHTLM010000003.1"/>
</dbReference>
<proteinExistence type="predicted"/>
<keyword evidence="2" id="KW-1185">Reference proteome</keyword>
<evidence type="ECO:0000313" key="1">
    <source>
        <dbReference type="EMBL" id="MFD1175779.1"/>
    </source>
</evidence>
<name>A0ABW3RTN5_9BACL</name>
<sequence>MMNGKNYILADEIVFEAKPDAVPYNYRISYKIAQLCLIMEMCSRGGCSLLKLHMISVGLSTKQDMEDLKDLVYDRIASYTVVRFDPAVNHAIRFAVGDGIIFQQQNGLYKLSKLGKSYVKKIIKDTQLMKDEKRYLSSLSTMLTEDKIKALTSLWRYSSAEN</sequence>
<dbReference type="Proteomes" id="UP001597262">
    <property type="component" value="Unassembled WGS sequence"/>
</dbReference>
<organism evidence="1 2">
    <name type="scientific">Paenibacillus puldeungensis</name>
    <dbReference type="NCBI Taxonomy" id="696536"/>
    <lineage>
        <taxon>Bacteria</taxon>
        <taxon>Bacillati</taxon>
        <taxon>Bacillota</taxon>
        <taxon>Bacilli</taxon>
        <taxon>Bacillales</taxon>
        <taxon>Paenibacillaceae</taxon>
        <taxon>Paenibacillus</taxon>
    </lineage>
</organism>
<comment type="caution">
    <text evidence="1">The sequence shown here is derived from an EMBL/GenBank/DDBJ whole genome shotgun (WGS) entry which is preliminary data.</text>
</comment>
<reference evidence="2" key="1">
    <citation type="journal article" date="2019" name="Int. J. Syst. Evol. Microbiol.">
        <title>The Global Catalogue of Microorganisms (GCM) 10K type strain sequencing project: providing services to taxonomists for standard genome sequencing and annotation.</title>
        <authorList>
            <consortium name="The Broad Institute Genomics Platform"/>
            <consortium name="The Broad Institute Genome Sequencing Center for Infectious Disease"/>
            <person name="Wu L."/>
            <person name="Ma J."/>
        </authorList>
    </citation>
    <scope>NUCLEOTIDE SEQUENCE [LARGE SCALE GENOMIC DNA]</scope>
    <source>
        <strain evidence="2">CCUG 59189</strain>
    </source>
</reference>
<evidence type="ECO:0000313" key="2">
    <source>
        <dbReference type="Proteomes" id="UP001597262"/>
    </source>
</evidence>
<gene>
    <name evidence="1" type="ORF">ACFQ3W_05595</name>
</gene>